<protein>
    <submittedName>
        <fullName evidence="1">Uncharacterized protein</fullName>
    </submittedName>
</protein>
<dbReference type="EMBL" id="MT142645">
    <property type="protein sequence ID" value="QJA86588.1"/>
    <property type="molecule type" value="Genomic_DNA"/>
</dbReference>
<evidence type="ECO:0000313" key="2">
    <source>
        <dbReference type="EMBL" id="QJA86588.1"/>
    </source>
</evidence>
<evidence type="ECO:0000313" key="1">
    <source>
        <dbReference type="EMBL" id="QJA68946.1"/>
    </source>
</evidence>
<dbReference type="AlphaFoldDB" id="A0A6M3JGF2"/>
<gene>
    <name evidence="1" type="ORF">MM415A05313_0011</name>
    <name evidence="2" type="ORF">MM415B03161_0006</name>
</gene>
<organism evidence="1">
    <name type="scientific">viral metagenome</name>
    <dbReference type="NCBI Taxonomy" id="1070528"/>
    <lineage>
        <taxon>unclassified sequences</taxon>
        <taxon>metagenomes</taxon>
        <taxon>organismal metagenomes</taxon>
    </lineage>
</organism>
<proteinExistence type="predicted"/>
<reference evidence="1" key="1">
    <citation type="submission" date="2020-03" db="EMBL/GenBank/DDBJ databases">
        <title>The deep terrestrial virosphere.</title>
        <authorList>
            <person name="Holmfeldt K."/>
            <person name="Nilsson E."/>
            <person name="Simone D."/>
            <person name="Lopez-Fernandez M."/>
            <person name="Wu X."/>
            <person name="de Brujin I."/>
            <person name="Lundin D."/>
            <person name="Andersson A."/>
            <person name="Bertilsson S."/>
            <person name="Dopson M."/>
        </authorList>
    </citation>
    <scope>NUCLEOTIDE SEQUENCE</scope>
    <source>
        <strain evidence="1">MM415A05313</strain>
        <strain evidence="2">MM415B03161</strain>
    </source>
</reference>
<name>A0A6M3JGF2_9ZZZZ</name>
<sequence>MGNKMNKIDSIVILFLTALLLCFISFVSYDCGYQNGVRYMEEEAIRKNHAEWYFEGYNREFRWFSPNIENVDTSIMETV</sequence>
<dbReference type="EMBL" id="MT141663">
    <property type="protein sequence ID" value="QJA68946.1"/>
    <property type="molecule type" value="Genomic_DNA"/>
</dbReference>
<accession>A0A6M3JGF2</accession>